<evidence type="ECO:0000313" key="6">
    <source>
        <dbReference type="Proteomes" id="UP000075636"/>
    </source>
</evidence>
<dbReference type="PATRIC" id="fig|318683.6.peg.539"/>
<dbReference type="PANTHER" id="PTHR33204:SF29">
    <property type="entry name" value="TRANSCRIPTIONAL REGULATOR"/>
    <property type="match status" value="1"/>
</dbReference>
<gene>
    <name evidence="5" type="ORF">AD945_01925</name>
</gene>
<dbReference type="InterPro" id="IPR002577">
    <property type="entry name" value="HTH_HxlR"/>
</dbReference>
<comment type="caution">
    <text evidence="5">The sequence shown here is derived from an EMBL/GenBank/DDBJ whole genome shotgun (WGS) entry which is preliminary data.</text>
</comment>
<dbReference type="InterPro" id="IPR036388">
    <property type="entry name" value="WH-like_DNA-bd_sf"/>
</dbReference>
<dbReference type="RefSeq" id="WP_062106058.1">
    <property type="nucleotide sequence ID" value="NZ_LHZR01000077.1"/>
</dbReference>
<feature type="domain" description="HTH hxlR-type" evidence="4">
    <location>
        <begin position="15"/>
        <end position="113"/>
    </location>
</feature>
<dbReference type="OrthoDB" id="9800350at2"/>
<dbReference type="SUPFAM" id="SSF46785">
    <property type="entry name" value="Winged helix' DNA-binding domain"/>
    <property type="match status" value="1"/>
</dbReference>
<dbReference type="PROSITE" id="PS51118">
    <property type="entry name" value="HTH_HXLR"/>
    <property type="match status" value="1"/>
</dbReference>
<sequence length="127" mass="14611">MLTKKKKRWDDIPGCSLEASLNVIGGKWKGVFLFHLLDGTMRFNELSRLARGASPRLIVKQLRELEEDGLVHRKVYAVVPPKVEYSLTEEGRNLYNILHALSEWGKLWVDNHPLERSETISNLIDNT</sequence>
<dbReference type="Proteomes" id="UP000075636">
    <property type="component" value="Unassembled WGS sequence"/>
</dbReference>
<keyword evidence="3" id="KW-0804">Transcription</keyword>
<keyword evidence="2" id="KW-0238">DNA-binding</keyword>
<name>A0A149TMQ9_9PROT</name>
<dbReference type="PANTHER" id="PTHR33204">
    <property type="entry name" value="TRANSCRIPTIONAL REGULATOR, MARR FAMILY"/>
    <property type="match status" value="1"/>
</dbReference>
<accession>A0A149TMQ9</accession>
<evidence type="ECO:0000259" key="4">
    <source>
        <dbReference type="PROSITE" id="PS51118"/>
    </source>
</evidence>
<evidence type="ECO:0000256" key="3">
    <source>
        <dbReference type="ARBA" id="ARBA00023163"/>
    </source>
</evidence>
<evidence type="ECO:0000313" key="5">
    <source>
        <dbReference type="EMBL" id="KXV50502.1"/>
    </source>
</evidence>
<organism evidence="5 6">
    <name type="scientific">Gluconobacter albidus</name>
    <dbReference type="NCBI Taxonomy" id="318683"/>
    <lineage>
        <taxon>Bacteria</taxon>
        <taxon>Pseudomonadati</taxon>
        <taxon>Pseudomonadota</taxon>
        <taxon>Alphaproteobacteria</taxon>
        <taxon>Acetobacterales</taxon>
        <taxon>Acetobacteraceae</taxon>
        <taxon>Gluconobacter</taxon>
    </lineage>
</organism>
<dbReference type="InterPro" id="IPR036390">
    <property type="entry name" value="WH_DNA-bd_sf"/>
</dbReference>
<protein>
    <submittedName>
        <fullName evidence="5">HxlR family transcriptional regulator</fullName>
    </submittedName>
</protein>
<evidence type="ECO:0000256" key="1">
    <source>
        <dbReference type="ARBA" id="ARBA00023015"/>
    </source>
</evidence>
<evidence type="ECO:0000256" key="2">
    <source>
        <dbReference type="ARBA" id="ARBA00023125"/>
    </source>
</evidence>
<dbReference type="AlphaFoldDB" id="A0A149TMQ9"/>
<reference evidence="5 6" key="1">
    <citation type="submission" date="2015-06" db="EMBL/GenBank/DDBJ databases">
        <title>Improved classification and identification of acetic acid bacteria using matrix-assisted laser desorption/ionization time-of-flight mass spectrometry; Gluconobacter nephelii and Gluconobacter uchimurae are later heterotypic synonyms of Gluconobacter japonicus and Gluconobacter oxydans, respectively.</title>
        <authorList>
            <person name="Li L."/>
            <person name="Cleenwerck I."/>
            <person name="De Vuyst L."/>
            <person name="Vandamme P."/>
        </authorList>
    </citation>
    <scope>NUCLEOTIDE SEQUENCE [LARGE SCALE GENOMIC DNA]</scope>
    <source>
        <strain evidence="5 6">LMG 1768</strain>
    </source>
</reference>
<dbReference type="GO" id="GO:0003677">
    <property type="term" value="F:DNA binding"/>
    <property type="evidence" value="ECO:0007669"/>
    <property type="project" value="UniProtKB-KW"/>
</dbReference>
<dbReference type="EMBL" id="LHZR01000077">
    <property type="protein sequence ID" value="KXV50502.1"/>
    <property type="molecule type" value="Genomic_DNA"/>
</dbReference>
<dbReference type="Gene3D" id="1.10.10.10">
    <property type="entry name" value="Winged helix-like DNA-binding domain superfamily/Winged helix DNA-binding domain"/>
    <property type="match status" value="1"/>
</dbReference>
<dbReference type="Pfam" id="PF01638">
    <property type="entry name" value="HxlR"/>
    <property type="match status" value="1"/>
</dbReference>
<keyword evidence="1" id="KW-0805">Transcription regulation</keyword>
<proteinExistence type="predicted"/>